<protein>
    <recommendedName>
        <fullName evidence="7">Ribosomal protein S19</fullName>
    </recommendedName>
</protein>
<organism evidence="5 6">
    <name type="scientific">Wallemia hederae</name>
    <dbReference type="NCBI Taxonomy" id="1540922"/>
    <lineage>
        <taxon>Eukaryota</taxon>
        <taxon>Fungi</taxon>
        <taxon>Dikarya</taxon>
        <taxon>Basidiomycota</taxon>
        <taxon>Wallemiomycotina</taxon>
        <taxon>Wallemiomycetes</taxon>
        <taxon>Wallemiales</taxon>
        <taxon>Wallemiaceae</taxon>
        <taxon>Wallemia</taxon>
    </lineage>
</organism>
<dbReference type="PIRSF" id="PIRSF002144">
    <property type="entry name" value="Ribosomal_S19"/>
    <property type="match status" value="1"/>
</dbReference>
<dbReference type="InterPro" id="IPR023575">
    <property type="entry name" value="Ribosomal_uS19_SF"/>
</dbReference>
<dbReference type="GO" id="GO:0005763">
    <property type="term" value="C:mitochondrial small ribosomal subunit"/>
    <property type="evidence" value="ECO:0007669"/>
    <property type="project" value="TreeGrafter"/>
</dbReference>
<accession>A0A4T0FPA7</accession>
<dbReference type="GO" id="GO:0006412">
    <property type="term" value="P:translation"/>
    <property type="evidence" value="ECO:0007669"/>
    <property type="project" value="InterPro"/>
</dbReference>
<dbReference type="OrthoDB" id="2043at2759"/>
<dbReference type="InterPro" id="IPR002222">
    <property type="entry name" value="Ribosomal_uS19"/>
</dbReference>
<dbReference type="HAMAP" id="MF_00531">
    <property type="entry name" value="Ribosomal_uS19"/>
    <property type="match status" value="1"/>
</dbReference>
<dbReference type="PANTHER" id="PTHR11880">
    <property type="entry name" value="RIBOSOMAL PROTEIN S19P FAMILY MEMBER"/>
    <property type="match status" value="1"/>
</dbReference>
<name>A0A4T0FPA7_9BASI</name>
<dbReference type="Pfam" id="PF00203">
    <property type="entry name" value="Ribosomal_S19"/>
    <property type="match status" value="1"/>
</dbReference>
<dbReference type="GO" id="GO:0000028">
    <property type="term" value="P:ribosomal small subunit assembly"/>
    <property type="evidence" value="ECO:0007669"/>
    <property type="project" value="TreeGrafter"/>
</dbReference>
<evidence type="ECO:0008006" key="7">
    <source>
        <dbReference type="Google" id="ProtNLM"/>
    </source>
</evidence>
<keyword evidence="3 4" id="KW-0687">Ribonucleoprotein</keyword>
<dbReference type="Gene3D" id="3.30.860.10">
    <property type="entry name" value="30s Ribosomal Protein S19, Chain A"/>
    <property type="match status" value="1"/>
</dbReference>
<dbReference type="GO" id="GO:0003735">
    <property type="term" value="F:structural constituent of ribosome"/>
    <property type="evidence" value="ECO:0007669"/>
    <property type="project" value="InterPro"/>
</dbReference>
<evidence type="ECO:0000313" key="5">
    <source>
        <dbReference type="EMBL" id="TIA90281.1"/>
    </source>
</evidence>
<proteinExistence type="inferred from homology"/>
<dbReference type="PANTHER" id="PTHR11880:SF8">
    <property type="entry name" value="SMALL RIBOSOMAL SUBUNIT PROTEIN US19M"/>
    <property type="match status" value="1"/>
</dbReference>
<dbReference type="SUPFAM" id="SSF54570">
    <property type="entry name" value="Ribosomal protein S19"/>
    <property type="match status" value="1"/>
</dbReference>
<comment type="similarity">
    <text evidence="1 4">Belongs to the universal ribosomal protein uS19 family.</text>
</comment>
<dbReference type="EMBL" id="SPNW01000020">
    <property type="protein sequence ID" value="TIA90281.1"/>
    <property type="molecule type" value="Genomic_DNA"/>
</dbReference>
<gene>
    <name evidence="5" type="ORF">E3P99_01601</name>
</gene>
<keyword evidence="2 4" id="KW-0689">Ribosomal protein</keyword>
<dbReference type="PRINTS" id="PR00975">
    <property type="entry name" value="RIBOSOMALS19"/>
</dbReference>
<evidence type="ECO:0000256" key="4">
    <source>
        <dbReference type="RuleBase" id="RU003485"/>
    </source>
</evidence>
<dbReference type="Proteomes" id="UP000310189">
    <property type="component" value="Unassembled WGS sequence"/>
</dbReference>
<evidence type="ECO:0000256" key="2">
    <source>
        <dbReference type="ARBA" id="ARBA00022980"/>
    </source>
</evidence>
<reference evidence="5 6" key="1">
    <citation type="submission" date="2019-03" db="EMBL/GenBank/DDBJ databases">
        <title>Sequencing 23 genomes of Wallemia ichthyophaga.</title>
        <authorList>
            <person name="Gostincar C."/>
        </authorList>
    </citation>
    <scope>NUCLEOTIDE SEQUENCE [LARGE SCALE GENOMIC DNA]</scope>
    <source>
        <strain evidence="5 6">EXF-5753</strain>
    </source>
</reference>
<evidence type="ECO:0000313" key="6">
    <source>
        <dbReference type="Proteomes" id="UP000310189"/>
    </source>
</evidence>
<dbReference type="AlphaFoldDB" id="A0A4T0FPA7"/>
<evidence type="ECO:0000256" key="3">
    <source>
        <dbReference type="ARBA" id="ARBA00023274"/>
    </source>
</evidence>
<comment type="caution">
    <text evidence="5">The sequence shown here is derived from an EMBL/GenBank/DDBJ whole genome shotgun (WGS) entry which is preliminary data.</text>
</comment>
<evidence type="ECO:0000256" key="1">
    <source>
        <dbReference type="ARBA" id="ARBA00007345"/>
    </source>
</evidence>
<sequence length="92" mass="10773">MRATEILNKRSVWKGPFFRSFPNLTQAKKDNQVIKTTARNCTILPNFVGMRFGVHNGKNYIPIQITEAMIDYKLGFFVPTRKKFSYRLTKNK</sequence>
<keyword evidence="6" id="KW-1185">Reference proteome</keyword>